<dbReference type="PANTHER" id="PTHR34384">
    <property type="entry name" value="L-2,3-DIAMINOPROPANOATE--CITRATE LIGASE"/>
    <property type="match status" value="1"/>
</dbReference>
<evidence type="ECO:0000256" key="1">
    <source>
        <dbReference type="ARBA" id="ARBA00004924"/>
    </source>
</evidence>
<dbReference type="Gene3D" id="6.10.250.3370">
    <property type="match status" value="1"/>
</dbReference>
<dbReference type="Pfam" id="PF06276">
    <property type="entry name" value="FhuF"/>
    <property type="match status" value="1"/>
</dbReference>
<dbReference type="Pfam" id="PF04183">
    <property type="entry name" value="IucA_IucC"/>
    <property type="match status" value="2"/>
</dbReference>
<evidence type="ECO:0000313" key="5">
    <source>
        <dbReference type="EMBL" id="GAA1751875.1"/>
    </source>
</evidence>
<dbReference type="InterPro" id="IPR022770">
    <property type="entry name" value="IucA/IucC-like_C"/>
</dbReference>
<reference evidence="5 6" key="1">
    <citation type="journal article" date="2019" name="Int. J. Syst. Evol. Microbiol.">
        <title>The Global Catalogue of Microorganisms (GCM) 10K type strain sequencing project: providing services to taxonomists for standard genome sequencing and annotation.</title>
        <authorList>
            <consortium name="The Broad Institute Genomics Platform"/>
            <consortium name="The Broad Institute Genome Sequencing Center for Infectious Disease"/>
            <person name="Wu L."/>
            <person name="Ma J."/>
        </authorList>
    </citation>
    <scope>NUCLEOTIDE SEQUENCE [LARGE SCALE GENOMIC DNA]</scope>
    <source>
        <strain evidence="5 6">JCM 13249</strain>
    </source>
</reference>
<accession>A0ABN2KAL5</accession>
<dbReference type="Gene3D" id="1.10.510.40">
    <property type="match status" value="1"/>
</dbReference>
<evidence type="ECO:0000313" key="6">
    <source>
        <dbReference type="Proteomes" id="UP001500655"/>
    </source>
</evidence>
<comment type="caution">
    <text evidence="5">The sequence shown here is derived from an EMBL/GenBank/DDBJ whole genome shotgun (WGS) entry which is preliminary data.</text>
</comment>
<feature type="domain" description="Aerobactin siderophore biosynthesis IucA/IucC N-terminal" evidence="3">
    <location>
        <begin position="132"/>
        <end position="182"/>
    </location>
</feature>
<keyword evidence="6" id="KW-1185">Reference proteome</keyword>
<evidence type="ECO:0000259" key="4">
    <source>
        <dbReference type="Pfam" id="PF06276"/>
    </source>
</evidence>
<feature type="domain" description="Aerobactin siderophore biosynthesis IucA/IucC N-terminal" evidence="3">
    <location>
        <begin position="195"/>
        <end position="323"/>
    </location>
</feature>
<protein>
    <submittedName>
        <fullName evidence="5">IucA/IucC family siderophore biosynthesis protein</fullName>
    </submittedName>
</protein>
<organism evidence="5 6">
    <name type="scientific">Luedemannella helvata</name>
    <dbReference type="NCBI Taxonomy" id="349315"/>
    <lineage>
        <taxon>Bacteria</taxon>
        <taxon>Bacillati</taxon>
        <taxon>Actinomycetota</taxon>
        <taxon>Actinomycetes</taxon>
        <taxon>Micromonosporales</taxon>
        <taxon>Micromonosporaceae</taxon>
        <taxon>Luedemannella</taxon>
    </lineage>
</organism>
<evidence type="ECO:0000256" key="2">
    <source>
        <dbReference type="ARBA" id="ARBA00007832"/>
    </source>
</evidence>
<dbReference type="Proteomes" id="UP001500655">
    <property type="component" value="Unassembled WGS sequence"/>
</dbReference>
<evidence type="ECO:0000259" key="3">
    <source>
        <dbReference type="Pfam" id="PF04183"/>
    </source>
</evidence>
<dbReference type="InterPro" id="IPR037455">
    <property type="entry name" value="LucA/IucC-like"/>
</dbReference>
<name>A0ABN2KAL5_9ACTN</name>
<dbReference type="PANTHER" id="PTHR34384:SF5">
    <property type="entry name" value="L-2,3-DIAMINOPROPANOATE--CITRATE LIGASE"/>
    <property type="match status" value="1"/>
</dbReference>
<dbReference type="InterPro" id="IPR007310">
    <property type="entry name" value="Aerobactin_biosyn_IucA/IucC_N"/>
</dbReference>
<proteinExistence type="inferred from homology"/>
<comment type="similarity">
    <text evidence="2">Belongs to the IucA/IucC family.</text>
</comment>
<comment type="pathway">
    <text evidence="1">Siderophore biosynthesis.</text>
</comment>
<sequence length="503" mass="52971">MPEQLTAAPRPAAPVDDVPQHLRAAYTAALPGARASVLARLWGALNRENVPGLDHARLSGDPAAARAFAVAQPGLAVEVAGVAHTDPAAALRALRLPGAVDRLATELDNSVHNLALARANRPARPSPRTTDLATVEQLVVDGHPLHPCCRTRLGMTTAEVLAYAPEHLPTVALVEVAVPASRWLSTGAGLPPRLLLHPWQARHTAGAYPWLTPTGRTVPARPLMSLRTLALVDDPTIHVKTAVDVQMTSAVRIVSPAAVHNGPVMSALLARLTAAMPTLDVLPETAAGAVLVDGEPQRGLSYVVRRFPALPPGEVAVPLAALAAPSPADGRPLLRDVVAPHDPARFLADLLDIACPPLFALLDRGVALEAHGQNTLVVLRDGRPVRLLYRDVGGVRVSPARLGAAMPELRGDLVTDDADELRTKLVAAFLTTVVGELIALLAREYDLPTGPLWGRVAAAVRAAGAPAQVWRDPLPMKAMTTMRLAADPLDDVWTHVPNPMAGA</sequence>
<gene>
    <name evidence="5" type="ORF">GCM10009681_23600</name>
</gene>
<dbReference type="RefSeq" id="WP_344080041.1">
    <property type="nucleotide sequence ID" value="NZ_BAAALS010000009.1"/>
</dbReference>
<feature type="domain" description="Aerobactin siderophore biosynthesis IucA/IucC-like C-terminal" evidence="4">
    <location>
        <begin position="345"/>
        <end position="467"/>
    </location>
</feature>
<dbReference type="EMBL" id="BAAALS010000009">
    <property type="protein sequence ID" value="GAA1751875.1"/>
    <property type="molecule type" value="Genomic_DNA"/>
</dbReference>